<dbReference type="InterPro" id="IPR007076">
    <property type="entry name" value="TfoX_N"/>
</dbReference>
<evidence type="ECO:0000256" key="1">
    <source>
        <dbReference type="SAM" id="MobiDB-lite"/>
    </source>
</evidence>
<dbReference type="AlphaFoldDB" id="A0AAJ2F140"/>
<feature type="domain" description="TfoX N-terminal" evidence="2">
    <location>
        <begin position="21"/>
        <end position="106"/>
    </location>
</feature>
<proteinExistence type="predicted"/>
<dbReference type="Gene3D" id="3.30.1460.30">
    <property type="entry name" value="YgaC/TfoX-N like chaperone"/>
    <property type="match status" value="1"/>
</dbReference>
<sequence>MPARPLSDETLHLIDAVRTALAHRSDVEERALFGTHAFFVDGKMCVAVKGEELLVRLPPERHGELQEMQNTRELSPGGGMKGYFWVEPNGFSTRAQWSFWIDEALAYNPQAKAALPKKKRDAAKARPATAKTVAAAGTRAKSATTKAAKPLAKKPAAKKHSIFEADD</sequence>
<evidence type="ECO:0000313" key="3">
    <source>
        <dbReference type="EMBL" id="MDR6767190.1"/>
    </source>
</evidence>
<dbReference type="EMBL" id="JAVDTS010000004">
    <property type="protein sequence ID" value="MDR6838094.1"/>
    <property type="molecule type" value="Genomic_DNA"/>
</dbReference>
<evidence type="ECO:0000259" key="2">
    <source>
        <dbReference type="Pfam" id="PF04993"/>
    </source>
</evidence>
<dbReference type="EMBL" id="JAVDTL010000003">
    <property type="protein sequence ID" value="MDR6767190.1"/>
    <property type="molecule type" value="Genomic_DNA"/>
</dbReference>
<dbReference type="Pfam" id="PF04993">
    <property type="entry name" value="TfoX_N"/>
    <property type="match status" value="1"/>
</dbReference>
<dbReference type="Proteomes" id="UP001249076">
    <property type="component" value="Unassembled WGS sequence"/>
</dbReference>
<name>A0AAJ2F140_ACIDE</name>
<feature type="compositionally biased region" description="Basic residues" evidence="1">
    <location>
        <begin position="151"/>
        <end position="160"/>
    </location>
</feature>
<dbReference type="Proteomes" id="UP001253458">
    <property type="component" value="Unassembled WGS sequence"/>
</dbReference>
<evidence type="ECO:0000313" key="5">
    <source>
        <dbReference type="Proteomes" id="UP001249076"/>
    </source>
</evidence>
<dbReference type="SUPFAM" id="SSF159894">
    <property type="entry name" value="YgaC/TfoX-N like"/>
    <property type="match status" value="1"/>
</dbReference>
<gene>
    <name evidence="3" type="ORF">J2W88_002465</name>
    <name evidence="4" type="ORF">J2W93_002935</name>
</gene>
<comment type="caution">
    <text evidence="3">The sequence shown here is derived from an EMBL/GenBank/DDBJ whole genome shotgun (WGS) entry which is preliminary data.</text>
</comment>
<evidence type="ECO:0000313" key="6">
    <source>
        <dbReference type="Proteomes" id="UP001253458"/>
    </source>
</evidence>
<feature type="region of interest" description="Disordered" evidence="1">
    <location>
        <begin position="117"/>
        <end position="167"/>
    </location>
</feature>
<keyword evidence="5" id="KW-1185">Reference proteome</keyword>
<accession>A0AAJ2F140</accession>
<reference evidence="3 5" key="1">
    <citation type="submission" date="2023-07" db="EMBL/GenBank/DDBJ databases">
        <title>Sorghum-associated microbial communities from plants grown in Nebraska, USA.</title>
        <authorList>
            <person name="Schachtman D."/>
        </authorList>
    </citation>
    <scope>NUCLEOTIDE SEQUENCE</scope>
    <source>
        <strain evidence="4 5">BE105</strain>
        <strain evidence="3">BE69</strain>
    </source>
</reference>
<dbReference type="RefSeq" id="WP_209819738.1">
    <property type="nucleotide sequence ID" value="NZ_JAVDTL010000003.1"/>
</dbReference>
<organism evidence="3 6">
    <name type="scientific">Acidovorax delafieldii</name>
    <name type="common">Pseudomonas delafieldii</name>
    <dbReference type="NCBI Taxonomy" id="47920"/>
    <lineage>
        <taxon>Bacteria</taxon>
        <taxon>Pseudomonadati</taxon>
        <taxon>Pseudomonadota</taxon>
        <taxon>Betaproteobacteria</taxon>
        <taxon>Burkholderiales</taxon>
        <taxon>Comamonadaceae</taxon>
        <taxon>Acidovorax</taxon>
    </lineage>
</organism>
<feature type="compositionally biased region" description="Low complexity" evidence="1">
    <location>
        <begin position="125"/>
        <end position="150"/>
    </location>
</feature>
<protein>
    <recommendedName>
        <fullName evidence="2">TfoX N-terminal domain-containing protein</fullName>
    </recommendedName>
</protein>
<evidence type="ECO:0000313" key="4">
    <source>
        <dbReference type="EMBL" id="MDR6838094.1"/>
    </source>
</evidence>